<feature type="domain" description="CzcB-like barrel-sandwich hybrid" evidence="7">
    <location>
        <begin position="179"/>
        <end position="268"/>
    </location>
</feature>
<evidence type="ECO:0000256" key="4">
    <source>
        <dbReference type="SAM" id="Coils"/>
    </source>
</evidence>
<dbReference type="SUPFAM" id="SSF111369">
    <property type="entry name" value="HlyD-like secretion proteins"/>
    <property type="match status" value="2"/>
</dbReference>
<feature type="transmembrane region" description="Helical" evidence="6">
    <location>
        <begin position="5"/>
        <end position="26"/>
    </location>
</feature>
<dbReference type="Gene3D" id="2.40.30.170">
    <property type="match status" value="1"/>
</dbReference>
<comment type="subcellular location">
    <subcellularLocation>
        <location evidence="1">Cell envelope</location>
    </subcellularLocation>
</comment>
<dbReference type="Pfam" id="PF25973">
    <property type="entry name" value="BSH_CzcB"/>
    <property type="match status" value="1"/>
</dbReference>
<protein>
    <submittedName>
        <fullName evidence="9">Efflux transporter, RND family, MFP subunit</fullName>
    </submittedName>
</protein>
<dbReference type="Gene3D" id="2.40.50.100">
    <property type="match status" value="2"/>
</dbReference>
<evidence type="ECO:0000259" key="8">
    <source>
        <dbReference type="Pfam" id="PF25990"/>
    </source>
</evidence>
<dbReference type="STRING" id="1548.CSCA_3583"/>
<dbReference type="Proteomes" id="UP000033115">
    <property type="component" value="Chromosome"/>
</dbReference>
<proteinExistence type="inferred from homology"/>
<dbReference type="HOGENOM" id="CLU_018816_14_3_9"/>
<evidence type="ECO:0000256" key="5">
    <source>
        <dbReference type="SAM" id="MobiDB-lite"/>
    </source>
</evidence>
<dbReference type="KEGG" id="csq:CSCA_3583"/>
<feature type="domain" description="YknX-like beta-barrel" evidence="8">
    <location>
        <begin position="272"/>
        <end position="346"/>
    </location>
</feature>
<reference evidence="9 10" key="1">
    <citation type="journal article" date="2015" name="J. Biotechnol.">
        <title>Complete genome sequence of a malodorant-producing acetogen, Clostridium scatologenes ATCC 25775(T).</title>
        <authorList>
            <person name="Zhu Z."/>
            <person name="Guo T."/>
            <person name="Zheng H."/>
            <person name="Song T."/>
            <person name="Ouyang P."/>
            <person name="Xie J."/>
        </authorList>
    </citation>
    <scope>NUCLEOTIDE SEQUENCE [LARGE SCALE GENOMIC DNA]</scope>
    <source>
        <strain evidence="9 10">ATCC 25775</strain>
    </source>
</reference>
<evidence type="ECO:0000256" key="2">
    <source>
        <dbReference type="ARBA" id="ARBA00009477"/>
    </source>
</evidence>
<feature type="compositionally biased region" description="Low complexity" evidence="5">
    <location>
        <begin position="428"/>
        <end position="437"/>
    </location>
</feature>
<evidence type="ECO:0000313" key="9">
    <source>
        <dbReference type="EMBL" id="AKA70708.1"/>
    </source>
</evidence>
<evidence type="ECO:0000256" key="6">
    <source>
        <dbReference type="SAM" id="Phobius"/>
    </source>
</evidence>
<dbReference type="AlphaFoldDB" id="A0A0E3K2D2"/>
<dbReference type="InterPro" id="IPR058636">
    <property type="entry name" value="Beta-barrel_YknX"/>
</dbReference>
<sequence>MKEKILKISAVIVLIIIVGFGGYYAYKKSTSKNVLSSTKYSLSKATKTNLDITVEATGAVTGVNEVNVFSSNTGTVDGMTAKLGAAVNKGDLFCKIDDSTTQQAVDSAQISLQHSYLELQALKNQLDDLVVKAPISGKVRAVYAGAGDEVSSIKFTYGGMAMITVGTDNSYETAVPFPSSGKVAEVCVSAGQSVNKGDILFRLDAKTLNNTIAQKENDIKLAQKNLSDKQANLAKSTITTPISGIVTVLNVKNGEIVTNEKLIATISDTSKMRVTLAVDELDINQVKVGQTATIKLDDIKDKTFKGSVESISQSGTTTNNVTTYSVVVTIDDPENVKIGMNANVSIEVQNKTDALTVPVEAITEKNGKKYVMVSEQTSRSASSNRKASNNLRPGKLVEVKTGLKNKTLIEITSGLKENEIVMTELTQTTNTNSNSKSNKNRINQQGGMPGAGMSGGGGMPRN</sequence>
<dbReference type="Pfam" id="PF25990">
    <property type="entry name" value="Beta-barrel_YknX"/>
    <property type="match status" value="1"/>
</dbReference>
<dbReference type="RefSeq" id="WP_029160822.1">
    <property type="nucleotide sequence ID" value="NZ_CP009933.1"/>
</dbReference>
<organism evidence="9 10">
    <name type="scientific">Clostridium scatologenes</name>
    <dbReference type="NCBI Taxonomy" id="1548"/>
    <lineage>
        <taxon>Bacteria</taxon>
        <taxon>Bacillati</taxon>
        <taxon>Bacillota</taxon>
        <taxon>Clostridia</taxon>
        <taxon>Eubacteriales</taxon>
        <taxon>Clostridiaceae</taxon>
        <taxon>Clostridium</taxon>
    </lineage>
</organism>
<comment type="similarity">
    <text evidence="2">Belongs to the membrane fusion protein (MFP) (TC 8.A.1) family.</text>
</comment>
<dbReference type="InterPro" id="IPR006143">
    <property type="entry name" value="RND_pump_MFP"/>
</dbReference>
<keyword evidence="6" id="KW-1133">Transmembrane helix</keyword>
<evidence type="ECO:0000256" key="3">
    <source>
        <dbReference type="ARBA" id="ARBA00023054"/>
    </source>
</evidence>
<evidence type="ECO:0000256" key="1">
    <source>
        <dbReference type="ARBA" id="ARBA00004196"/>
    </source>
</evidence>
<name>A0A0E3K2D2_CLOSL</name>
<evidence type="ECO:0000313" key="10">
    <source>
        <dbReference type="Proteomes" id="UP000033115"/>
    </source>
</evidence>
<dbReference type="CDD" id="cd06850">
    <property type="entry name" value="biotinyl_domain"/>
    <property type="match status" value="1"/>
</dbReference>
<feature type="coiled-coil region" evidence="4">
    <location>
        <begin position="205"/>
        <end position="232"/>
    </location>
</feature>
<dbReference type="InterPro" id="IPR058647">
    <property type="entry name" value="BSH_CzcB-like"/>
</dbReference>
<feature type="compositionally biased region" description="Gly residues" evidence="5">
    <location>
        <begin position="447"/>
        <end position="462"/>
    </location>
</feature>
<dbReference type="NCBIfam" id="TIGR01730">
    <property type="entry name" value="RND_mfp"/>
    <property type="match status" value="1"/>
</dbReference>
<dbReference type="InterPro" id="IPR050465">
    <property type="entry name" value="UPF0194_transport"/>
</dbReference>
<dbReference type="Gene3D" id="2.40.420.20">
    <property type="match status" value="1"/>
</dbReference>
<feature type="region of interest" description="Disordered" evidence="5">
    <location>
        <begin position="427"/>
        <end position="462"/>
    </location>
</feature>
<dbReference type="PANTHER" id="PTHR32347">
    <property type="entry name" value="EFFLUX SYSTEM COMPONENT YKNX-RELATED"/>
    <property type="match status" value="1"/>
</dbReference>
<keyword evidence="6" id="KW-0812">Transmembrane</keyword>
<accession>A0A0E3K2D2</accession>
<keyword evidence="10" id="KW-1185">Reference proteome</keyword>
<dbReference type="GO" id="GO:0016020">
    <property type="term" value="C:membrane"/>
    <property type="evidence" value="ECO:0007669"/>
    <property type="project" value="InterPro"/>
</dbReference>
<keyword evidence="6" id="KW-0472">Membrane</keyword>
<dbReference type="EMBL" id="CP009933">
    <property type="protein sequence ID" value="AKA70708.1"/>
    <property type="molecule type" value="Genomic_DNA"/>
</dbReference>
<keyword evidence="3 4" id="KW-0175">Coiled coil</keyword>
<dbReference type="GO" id="GO:0022857">
    <property type="term" value="F:transmembrane transporter activity"/>
    <property type="evidence" value="ECO:0007669"/>
    <property type="project" value="InterPro"/>
</dbReference>
<evidence type="ECO:0000259" key="7">
    <source>
        <dbReference type="Pfam" id="PF25973"/>
    </source>
</evidence>
<dbReference type="GO" id="GO:0030313">
    <property type="term" value="C:cell envelope"/>
    <property type="evidence" value="ECO:0007669"/>
    <property type="project" value="UniProtKB-SubCell"/>
</dbReference>
<gene>
    <name evidence="9" type="ORF">CSCA_3583</name>
</gene>